<protein>
    <submittedName>
        <fullName evidence="1">Uncharacterized protein</fullName>
    </submittedName>
</protein>
<reference evidence="1" key="1">
    <citation type="submission" date="2013-04" db="EMBL/GenBank/DDBJ databases">
        <authorList>
            <person name="Harkins D.M."/>
            <person name="Durkin A.S."/>
            <person name="Selengut J.D."/>
            <person name="Sanka R."/>
            <person name="DePew J."/>
            <person name="Purushe J."/>
            <person name="Ahmed A."/>
            <person name="van der Linden H."/>
            <person name="Goris M.G.A."/>
            <person name="Hartskeerl R.A."/>
            <person name="Vinetz J.M."/>
            <person name="Sutton G.G."/>
            <person name="Nelson W.C."/>
            <person name="Fouts D.E."/>
        </authorList>
    </citation>
    <scope>NUCLEOTIDE SEQUENCE [LARGE SCALE GENOMIC DNA]</scope>
    <source>
        <strain evidence="1">BUT 6</strain>
    </source>
</reference>
<evidence type="ECO:0000313" key="1">
    <source>
        <dbReference type="EMBL" id="EPG72719.1"/>
    </source>
</evidence>
<gene>
    <name evidence="1" type="ORF">LEP1GSC058_0904</name>
</gene>
<organism evidence="1 2">
    <name type="scientific">Leptospira fainei serovar Hurstbridge str. BUT 6</name>
    <dbReference type="NCBI Taxonomy" id="1193011"/>
    <lineage>
        <taxon>Bacteria</taxon>
        <taxon>Pseudomonadati</taxon>
        <taxon>Spirochaetota</taxon>
        <taxon>Spirochaetia</taxon>
        <taxon>Leptospirales</taxon>
        <taxon>Leptospiraceae</taxon>
        <taxon>Leptospira</taxon>
    </lineage>
</organism>
<comment type="caution">
    <text evidence="1">The sequence shown here is derived from an EMBL/GenBank/DDBJ whole genome shotgun (WGS) entry which is preliminary data.</text>
</comment>
<evidence type="ECO:0000313" key="2">
    <source>
        <dbReference type="Proteomes" id="UP000014540"/>
    </source>
</evidence>
<accession>S3UWI4</accession>
<name>S3UWI4_9LEPT</name>
<proteinExistence type="predicted"/>
<keyword evidence="2" id="KW-1185">Reference proteome</keyword>
<dbReference type="Proteomes" id="UP000014540">
    <property type="component" value="Unassembled WGS sequence"/>
</dbReference>
<dbReference type="AlphaFoldDB" id="S3UWI4"/>
<sequence length="38" mass="4522">MDLKKSEFLNYFQLKRANNFLCLRVPGEKFIMALLQVC</sequence>
<dbReference type="EMBL" id="AKWZ02000011">
    <property type="protein sequence ID" value="EPG72719.1"/>
    <property type="molecule type" value="Genomic_DNA"/>
</dbReference>